<keyword evidence="2" id="KW-1185">Reference proteome</keyword>
<dbReference type="EMBL" id="VNHN01000074">
    <property type="protein sequence ID" value="TYO99134.1"/>
    <property type="molecule type" value="Genomic_DNA"/>
</dbReference>
<evidence type="ECO:0000313" key="2">
    <source>
        <dbReference type="Proteomes" id="UP000324170"/>
    </source>
</evidence>
<name>A0ABY3NN68_9GAMM</name>
<proteinExistence type="predicted"/>
<organism evidence="1 2">
    <name type="scientific">Xenorhabdus doucetiae</name>
    <dbReference type="NCBI Taxonomy" id="351671"/>
    <lineage>
        <taxon>Bacteria</taxon>
        <taxon>Pseudomonadati</taxon>
        <taxon>Pseudomonadota</taxon>
        <taxon>Gammaproteobacteria</taxon>
        <taxon>Enterobacterales</taxon>
        <taxon>Morganellaceae</taxon>
        <taxon>Xenorhabdus</taxon>
    </lineage>
</organism>
<comment type="caution">
    <text evidence="1">The sequence shown here is derived from an EMBL/GenBank/DDBJ whole genome shotgun (WGS) entry which is preliminary data.</text>
</comment>
<accession>A0ABY3NN68</accession>
<gene>
    <name evidence="1" type="ORF">LY16_03197</name>
</gene>
<sequence length="60" mass="6881">MIKNIATALIHGGKQQDKENHAIFPPLQPPVLLYRKIYLNRVNFVIPVAVTQHAMLMKPY</sequence>
<reference evidence="1 2" key="1">
    <citation type="submission" date="2019-07" db="EMBL/GenBank/DDBJ databases">
        <title>Genomic Encyclopedia of Type Strains, Phase I: the one thousand microbial genomes (KMG-I) project.</title>
        <authorList>
            <person name="Kyrpides N."/>
        </authorList>
    </citation>
    <scope>NUCLEOTIDE SEQUENCE [LARGE SCALE GENOMIC DNA]</scope>
    <source>
        <strain evidence="1 2">DSM 17909</strain>
    </source>
</reference>
<dbReference type="Proteomes" id="UP000324170">
    <property type="component" value="Unassembled WGS sequence"/>
</dbReference>
<protein>
    <submittedName>
        <fullName evidence="1">Uncharacterized protein</fullName>
    </submittedName>
</protein>
<evidence type="ECO:0000313" key="1">
    <source>
        <dbReference type="EMBL" id="TYO99134.1"/>
    </source>
</evidence>